<sequence>MRKLATAAVAGIATLATLLVPSVASATPGRGVSATLISQWTAGNTDFVLREITLAPGGSTGWHTHEGNLYGWVRSGTLTHYESDCAIDGVYHQGAPIMEPAGADHVHIGRNEGTTPMVLDVLYVMPHGAPLSDDAPNPGCSFD</sequence>
<protein>
    <submittedName>
        <fullName evidence="3">Cupin domain-containing protein</fullName>
    </submittedName>
</protein>
<keyword evidence="1" id="KW-0732">Signal</keyword>
<dbReference type="AlphaFoldDB" id="A0A9Y2IM78"/>
<dbReference type="InterPro" id="IPR011051">
    <property type="entry name" value="RmlC_Cupin_sf"/>
</dbReference>
<name>A0A9Y2IM78_9PSEU</name>
<dbReference type="Proteomes" id="UP001236014">
    <property type="component" value="Chromosome"/>
</dbReference>
<dbReference type="InterPro" id="IPR013096">
    <property type="entry name" value="Cupin_2"/>
</dbReference>
<dbReference type="RefSeq" id="WP_285971777.1">
    <property type="nucleotide sequence ID" value="NZ_CP127294.1"/>
</dbReference>
<feature type="chain" id="PRO_5040739473" evidence="1">
    <location>
        <begin position="27"/>
        <end position="143"/>
    </location>
</feature>
<accession>A0A9Y2IM78</accession>
<dbReference type="KEGG" id="acab:QRX50_10595"/>
<evidence type="ECO:0000259" key="2">
    <source>
        <dbReference type="Pfam" id="PF07883"/>
    </source>
</evidence>
<dbReference type="SUPFAM" id="SSF51182">
    <property type="entry name" value="RmlC-like cupins"/>
    <property type="match status" value="1"/>
</dbReference>
<dbReference type="Pfam" id="PF07883">
    <property type="entry name" value="Cupin_2"/>
    <property type="match status" value="1"/>
</dbReference>
<proteinExistence type="predicted"/>
<evidence type="ECO:0000256" key="1">
    <source>
        <dbReference type="SAM" id="SignalP"/>
    </source>
</evidence>
<evidence type="ECO:0000313" key="3">
    <source>
        <dbReference type="EMBL" id="WIX81168.1"/>
    </source>
</evidence>
<dbReference type="Gene3D" id="2.60.120.10">
    <property type="entry name" value="Jelly Rolls"/>
    <property type="match status" value="1"/>
</dbReference>
<evidence type="ECO:0000313" key="4">
    <source>
        <dbReference type="Proteomes" id="UP001236014"/>
    </source>
</evidence>
<organism evidence="3 4">
    <name type="scientific">Amycolatopsis carbonis</name>
    <dbReference type="NCBI Taxonomy" id="715471"/>
    <lineage>
        <taxon>Bacteria</taxon>
        <taxon>Bacillati</taxon>
        <taxon>Actinomycetota</taxon>
        <taxon>Actinomycetes</taxon>
        <taxon>Pseudonocardiales</taxon>
        <taxon>Pseudonocardiaceae</taxon>
        <taxon>Amycolatopsis</taxon>
    </lineage>
</organism>
<feature type="domain" description="Cupin type-2" evidence="2">
    <location>
        <begin position="52"/>
        <end position="119"/>
    </location>
</feature>
<dbReference type="InterPro" id="IPR014710">
    <property type="entry name" value="RmlC-like_jellyroll"/>
</dbReference>
<dbReference type="EMBL" id="CP127294">
    <property type="protein sequence ID" value="WIX81168.1"/>
    <property type="molecule type" value="Genomic_DNA"/>
</dbReference>
<keyword evidence="4" id="KW-1185">Reference proteome</keyword>
<feature type="signal peptide" evidence="1">
    <location>
        <begin position="1"/>
        <end position="26"/>
    </location>
</feature>
<gene>
    <name evidence="3" type="ORF">QRX50_10595</name>
</gene>
<reference evidence="3 4" key="1">
    <citation type="submission" date="2023-06" db="EMBL/GenBank/DDBJ databases">
        <authorList>
            <person name="Oyuntsetseg B."/>
            <person name="Kim S.B."/>
        </authorList>
    </citation>
    <scope>NUCLEOTIDE SEQUENCE [LARGE SCALE GENOMIC DNA]</scope>
    <source>
        <strain evidence="3 4">2-15</strain>
    </source>
</reference>